<keyword evidence="2" id="KW-1185">Reference proteome</keyword>
<accession>A0A4R5DBX6</accession>
<reference evidence="1 2" key="1">
    <citation type="submission" date="2019-03" db="EMBL/GenBank/DDBJ databases">
        <title>Draft genome sequences of novel Actinobacteria.</title>
        <authorList>
            <person name="Sahin N."/>
            <person name="Ay H."/>
            <person name="Saygin H."/>
        </authorList>
    </citation>
    <scope>NUCLEOTIDE SEQUENCE [LARGE SCALE GENOMIC DNA]</scope>
    <source>
        <strain evidence="1 2">5K138</strain>
    </source>
</reference>
<sequence length="689" mass="73194">MPQDQRHDDWTPFGRRAFIYAGASIAAAAATGAAPAWAGTRLVSTGEAAATGTTTAAGMTAGEDLGIAMRSVNVRTGAVGRLDGRPVIYVVSNGIPAIFNVIDAQTGALITAHEITNHESSFALKIAPDESVYFEGRPGGRLFRYLPAEDRLVDLGQVTEDAYRIPSIAVDEDGVVYGGTNPDGHAFAFDPSTGEFTDYGPIAEGETFCRLGAVGDGLLYAGTSPNGRLFAIDLATGTKSEIPLPEPYASSESAATPRAWVQGLLFVFVSPSRAALVYDTRTGQWADDLPRYGGDAGPTEQLRTAVFAEDLDSRNLWEYDLVARRATLTDFNTGRLGTTTRVIGHTTLAGRGFPGLTLVGMGVTGRMWHWNPITGEQRWIDSEVQGSPVPIRATGGGPDGNVYVGPFFSSGVMARYIVAEERFEQLDGPTQVEAFGIHDGKLYLGTYTGAGIAEFDPVQPWDYGRNPRQLFNLDGYGQERPWGLASVGDRLAIGTTAPVGSLDGALSFYTPATGELNVIGTLFEGHGVPSLAAHGLLLAGGTSTRVSSTPPTAPAARLFLWDAAADRLLWDGVPFEDAKDIGHLFFADDGRLWGVTNNARVFEFDVDSRQVLRSAVVRPGADANTGFPALFAAPDGGTYGSTGDGDLFRVDPATMAIEIIDTEAGPATLGPDGNIYYAKNEISLYRLRL</sequence>
<organism evidence="1 2">
    <name type="scientific">Jiangella asiatica</name>
    <dbReference type="NCBI Taxonomy" id="2530372"/>
    <lineage>
        <taxon>Bacteria</taxon>
        <taxon>Bacillati</taxon>
        <taxon>Actinomycetota</taxon>
        <taxon>Actinomycetes</taxon>
        <taxon>Jiangellales</taxon>
        <taxon>Jiangellaceae</taxon>
        <taxon>Jiangella</taxon>
    </lineage>
</organism>
<dbReference type="InterPro" id="IPR015943">
    <property type="entry name" value="WD40/YVTN_repeat-like_dom_sf"/>
</dbReference>
<dbReference type="InterPro" id="IPR006311">
    <property type="entry name" value="TAT_signal"/>
</dbReference>
<dbReference type="AlphaFoldDB" id="A0A4R5DBX6"/>
<proteinExistence type="predicted"/>
<evidence type="ECO:0000313" key="2">
    <source>
        <dbReference type="Proteomes" id="UP000294739"/>
    </source>
</evidence>
<name>A0A4R5DBX6_9ACTN</name>
<dbReference type="Gene3D" id="2.130.10.10">
    <property type="entry name" value="YVTN repeat-like/Quinoprotein amine dehydrogenase"/>
    <property type="match status" value="1"/>
</dbReference>
<dbReference type="InterPro" id="IPR011047">
    <property type="entry name" value="Quinoprotein_ADH-like_sf"/>
</dbReference>
<dbReference type="PROSITE" id="PS51318">
    <property type="entry name" value="TAT"/>
    <property type="match status" value="1"/>
</dbReference>
<comment type="caution">
    <text evidence="1">The sequence shown here is derived from an EMBL/GenBank/DDBJ whole genome shotgun (WGS) entry which is preliminary data.</text>
</comment>
<protein>
    <submittedName>
        <fullName evidence="1">Uncharacterized protein</fullName>
    </submittedName>
</protein>
<dbReference type="InterPro" id="IPR051344">
    <property type="entry name" value="Vgb"/>
</dbReference>
<dbReference type="Gene3D" id="2.115.10.10">
    <property type="entry name" value="Tachylectin 2"/>
    <property type="match status" value="1"/>
</dbReference>
<dbReference type="PANTHER" id="PTHR40274:SF3">
    <property type="entry name" value="VIRGINIAMYCIN B LYASE"/>
    <property type="match status" value="1"/>
</dbReference>
<gene>
    <name evidence="1" type="ORF">E1269_09965</name>
</gene>
<dbReference type="SUPFAM" id="SSF50969">
    <property type="entry name" value="YVTN repeat-like/Quinoprotein amine dehydrogenase"/>
    <property type="match status" value="1"/>
</dbReference>
<evidence type="ECO:0000313" key="1">
    <source>
        <dbReference type="EMBL" id="TDE11189.1"/>
    </source>
</evidence>
<dbReference type="PANTHER" id="PTHR40274">
    <property type="entry name" value="VIRGINIAMYCIN B LYASE"/>
    <property type="match status" value="1"/>
</dbReference>
<dbReference type="SUPFAM" id="SSF63829">
    <property type="entry name" value="Calcium-dependent phosphotriesterase"/>
    <property type="match status" value="1"/>
</dbReference>
<dbReference type="SUPFAM" id="SSF50998">
    <property type="entry name" value="Quinoprotein alcohol dehydrogenase-like"/>
    <property type="match status" value="1"/>
</dbReference>
<dbReference type="EMBL" id="SMKZ01000011">
    <property type="protein sequence ID" value="TDE11189.1"/>
    <property type="molecule type" value="Genomic_DNA"/>
</dbReference>
<dbReference type="InterPro" id="IPR011044">
    <property type="entry name" value="Quino_amine_DH_bsu"/>
</dbReference>
<dbReference type="OrthoDB" id="57332at2"/>
<dbReference type="RefSeq" id="WP_131893924.1">
    <property type="nucleotide sequence ID" value="NZ_SMKZ01000011.1"/>
</dbReference>
<dbReference type="Proteomes" id="UP000294739">
    <property type="component" value="Unassembled WGS sequence"/>
</dbReference>
<dbReference type="InParanoid" id="A0A4R5DBX6"/>